<accession>A0ACC3B863</accession>
<dbReference type="EMBL" id="JAOPJF010000017">
    <property type="protein sequence ID" value="KAK1146568.1"/>
    <property type="molecule type" value="Genomic_DNA"/>
</dbReference>
<reference evidence="1 2" key="1">
    <citation type="journal article" date="2023" name="ACS Omega">
        <title>Identification of the Neoaspergillic Acid Biosynthesis Gene Cluster by Establishing an In Vitro CRISPR-Ribonucleoprotein Genetic System in Aspergillus melleus.</title>
        <authorList>
            <person name="Yuan B."/>
            <person name="Grau M.F."/>
            <person name="Murata R.M."/>
            <person name="Torok T."/>
            <person name="Venkateswaran K."/>
            <person name="Stajich J.E."/>
            <person name="Wang C.C.C."/>
        </authorList>
    </citation>
    <scope>NUCLEOTIDE SEQUENCE [LARGE SCALE GENOMIC DNA]</scope>
    <source>
        <strain evidence="1 2">IMV 1140</strain>
    </source>
</reference>
<dbReference type="Proteomes" id="UP001177260">
    <property type="component" value="Unassembled WGS sequence"/>
</dbReference>
<comment type="caution">
    <text evidence="1">The sequence shown here is derived from an EMBL/GenBank/DDBJ whole genome shotgun (WGS) entry which is preliminary data.</text>
</comment>
<gene>
    <name evidence="1" type="primary">IST1</name>
    <name evidence="1" type="ORF">N8T08_002998</name>
</gene>
<name>A0ACC3B863_9EURO</name>
<organism evidence="1 2">
    <name type="scientific">Aspergillus melleus</name>
    <dbReference type="NCBI Taxonomy" id="138277"/>
    <lineage>
        <taxon>Eukaryota</taxon>
        <taxon>Fungi</taxon>
        <taxon>Dikarya</taxon>
        <taxon>Ascomycota</taxon>
        <taxon>Pezizomycotina</taxon>
        <taxon>Eurotiomycetes</taxon>
        <taxon>Eurotiomycetidae</taxon>
        <taxon>Eurotiales</taxon>
        <taxon>Aspergillaceae</taxon>
        <taxon>Aspergillus</taxon>
        <taxon>Aspergillus subgen. Circumdati</taxon>
    </lineage>
</organism>
<evidence type="ECO:0000313" key="1">
    <source>
        <dbReference type="EMBL" id="KAK1146568.1"/>
    </source>
</evidence>
<protein>
    <submittedName>
        <fullName evidence="1">Vacuolar protein sorting-associated protein ist1</fullName>
    </submittedName>
</protein>
<evidence type="ECO:0000313" key="2">
    <source>
        <dbReference type="Proteomes" id="UP001177260"/>
    </source>
</evidence>
<proteinExistence type="predicted"/>
<keyword evidence="2" id="KW-1185">Reference proteome</keyword>
<sequence>MPPSPQTTKLTSTLHLLIPRLRLLQKKSTASSVAQRRELSHLLSEGREASARIRVENVIATDISVEVLEMVELYCELILARANVVDQAAFGEKGVLARNRAKEVWGSLRHAQGQGQQVTSGGKAGHQKSSSGFSFWNPFGGSSKSVAAGAVDSAKLEDSDAGRSVGEEDLEGEGDDEEVMESKYIDPALDEAAAAIFYAYPRFPHDVRELTILRTLLADRWGKDFMALAADNKFPRGEGVKVPARLVKGLRAKPPSTELVESYLLEIARAYGVNWGAHLQGHTEQELGEAPGEFEDQDNDAAESKDGAEGGDDDAGPGDLPSTPAKPQRRQSDTAELNRVTPPRGLQAGKSPVSVAPPGPRSDNPNPRVKVPDSSSGKVTDGALETQTSSKKSGGIPELDELTKRFAALRR</sequence>